<gene>
    <name evidence="1" type="ORF">GRF59_08370</name>
</gene>
<dbReference type="RefSeq" id="WP_160497130.1">
    <property type="nucleotide sequence ID" value="NZ_WUBI01000001.1"/>
</dbReference>
<evidence type="ECO:0000313" key="2">
    <source>
        <dbReference type="Proteomes" id="UP000460318"/>
    </source>
</evidence>
<keyword evidence="2" id="KW-1185">Reference proteome</keyword>
<protein>
    <submittedName>
        <fullName evidence="1">Uncharacterized protein</fullName>
    </submittedName>
</protein>
<reference evidence="1 2" key="1">
    <citation type="submission" date="2019-12" db="EMBL/GenBank/DDBJ databases">
        <title>Paenibacillus sp. nov., an endophytic bacterium isolated from the stem of Dendrobium.</title>
        <authorList>
            <person name="Zhao R."/>
        </authorList>
    </citation>
    <scope>NUCLEOTIDE SEQUENCE [LARGE SCALE GENOMIC DNA]</scope>
    <source>
        <strain evidence="1 2">HJL G12</strain>
    </source>
</reference>
<name>A0A7X3IGR5_9BACL</name>
<proteinExistence type="predicted"/>
<comment type="caution">
    <text evidence="1">The sequence shown here is derived from an EMBL/GenBank/DDBJ whole genome shotgun (WGS) entry which is preliminary data.</text>
</comment>
<evidence type="ECO:0000313" key="1">
    <source>
        <dbReference type="EMBL" id="MWV43649.1"/>
    </source>
</evidence>
<sequence>MTGRPVEGRQPLFVFNMHDRAAEEVRKQNKLVEDYVREHGGSLEDEESHSEALKAYYKLWGTILVWMRNVCGS</sequence>
<dbReference type="Proteomes" id="UP000460318">
    <property type="component" value="Unassembled WGS sequence"/>
</dbReference>
<accession>A0A7X3IGR5</accession>
<dbReference type="AlphaFoldDB" id="A0A7X3IGR5"/>
<organism evidence="1 2">
    <name type="scientific">Paenibacillus dendrobii</name>
    <dbReference type="NCBI Taxonomy" id="2691084"/>
    <lineage>
        <taxon>Bacteria</taxon>
        <taxon>Bacillati</taxon>
        <taxon>Bacillota</taxon>
        <taxon>Bacilli</taxon>
        <taxon>Bacillales</taxon>
        <taxon>Paenibacillaceae</taxon>
        <taxon>Paenibacillus</taxon>
    </lineage>
</organism>
<dbReference type="EMBL" id="WUBI01000001">
    <property type="protein sequence ID" value="MWV43649.1"/>
    <property type="molecule type" value="Genomic_DNA"/>
</dbReference>